<keyword evidence="1" id="KW-0732">Signal</keyword>
<dbReference type="STRING" id="254406.SAMN04488042_10786"/>
<proteinExistence type="predicted"/>
<organism evidence="2 3">
    <name type="scientific">Shimia aestuarii</name>
    <dbReference type="NCBI Taxonomy" id="254406"/>
    <lineage>
        <taxon>Bacteria</taxon>
        <taxon>Pseudomonadati</taxon>
        <taxon>Pseudomonadota</taxon>
        <taxon>Alphaproteobacteria</taxon>
        <taxon>Rhodobacterales</taxon>
        <taxon>Roseobacteraceae</taxon>
    </lineage>
</organism>
<accession>A0A1I4QQI9</accession>
<feature type="signal peptide" evidence="1">
    <location>
        <begin position="1"/>
        <end position="26"/>
    </location>
</feature>
<evidence type="ECO:0000256" key="1">
    <source>
        <dbReference type="SAM" id="SignalP"/>
    </source>
</evidence>
<gene>
    <name evidence="2" type="ORF">SAMN04488042_10786</name>
</gene>
<feature type="chain" id="PRO_5011687754" evidence="1">
    <location>
        <begin position="27"/>
        <end position="225"/>
    </location>
</feature>
<keyword evidence="3" id="KW-1185">Reference proteome</keyword>
<dbReference type="EMBL" id="FOTQ01000007">
    <property type="protein sequence ID" value="SFM42314.1"/>
    <property type="molecule type" value="Genomic_DNA"/>
</dbReference>
<dbReference type="Proteomes" id="UP000199144">
    <property type="component" value="Unassembled WGS sequence"/>
</dbReference>
<sequence>MRVAFLALLLLAACSRPLTDSERAFAADLAGDTFDPAPVRITADVPLGVATFKYEKRPRLSCRERIFPEPSGEVITTSPAGVVLWNRLLTSEGWYLDNYMPGYPEQMNLQAALFFAHEMVHVWQWQNRDITGYSPRRAAREHSTSDDPYQFELQTETAFLDYGYEQQASIVEEYLCCAVLDPKAPRTSRLKAMLGEVFPVENLPRPTNVALPWKDAELRGICRAS</sequence>
<evidence type="ECO:0000313" key="3">
    <source>
        <dbReference type="Proteomes" id="UP000199144"/>
    </source>
</evidence>
<protein>
    <submittedName>
        <fullName evidence="2">Uncharacterized protein</fullName>
    </submittedName>
</protein>
<evidence type="ECO:0000313" key="2">
    <source>
        <dbReference type="EMBL" id="SFM42314.1"/>
    </source>
</evidence>
<dbReference type="OrthoDB" id="8686772at2"/>
<dbReference type="RefSeq" id="WP_093094798.1">
    <property type="nucleotide sequence ID" value="NZ_FOTQ01000007.1"/>
</dbReference>
<reference evidence="2 3" key="1">
    <citation type="submission" date="2016-10" db="EMBL/GenBank/DDBJ databases">
        <authorList>
            <person name="de Groot N.N."/>
        </authorList>
    </citation>
    <scope>NUCLEOTIDE SEQUENCE [LARGE SCALE GENOMIC DNA]</scope>
    <source>
        <strain evidence="2 3">DSM 15283</strain>
    </source>
</reference>
<dbReference type="AlphaFoldDB" id="A0A1I4QQI9"/>
<name>A0A1I4QQI9_9RHOB</name>